<name>A0A0A8ZR93_ARUDO</name>
<protein>
    <submittedName>
        <fullName evidence="1">Uncharacterized protein</fullName>
    </submittedName>
</protein>
<proteinExistence type="predicted"/>
<reference evidence="1" key="2">
    <citation type="journal article" date="2015" name="Data Brief">
        <title>Shoot transcriptome of the giant reed, Arundo donax.</title>
        <authorList>
            <person name="Barrero R.A."/>
            <person name="Guerrero F.D."/>
            <person name="Moolhuijzen P."/>
            <person name="Goolsby J.A."/>
            <person name="Tidwell J."/>
            <person name="Bellgard S.E."/>
            <person name="Bellgard M.I."/>
        </authorList>
    </citation>
    <scope>NUCLEOTIDE SEQUENCE</scope>
    <source>
        <tissue evidence="1">Shoot tissue taken approximately 20 cm above the soil surface</tissue>
    </source>
</reference>
<accession>A0A0A8ZR93</accession>
<reference evidence="1" key="1">
    <citation type="submission" date="2014-09" db="EMBL/GenBank/DDBJ databases">
        <authorList>
            <person name="Magalhaes I.L.F."/>
            <person name="Oliveira U."/>
            <person name="Santos F.R."/>
            <person name="Vidigal T.H.D.A."/>
            <person name="Brescovit A.D."/>
            <person name="Santos A.J."/>
        </authorList>
    </citation>
    <scope>NUCLEOTIDE SEQUENCE</scope>
    <source>
        <tissue evidence="1">Shoot tissue taken approximately 20 cm above the soil surface</tissue>
    </source>
</reference>
<evidence type="ECO:0000313" key="1">
    <source>
        <dbReference type="EMBL" id="JAD41311.1"/>
    </source>
</evidence>
<sequence>MMANTKVTEKD</sequence>
<organism evidence="1">
    <name type="scientific">Arundo donax</name>
    <name type="common">Giant reed</name>
    <name type="synonym">Donax arundinaceus</name>
    <dbReference type="NCBI Taxonomy" id="35708"/>
    <lineage>
        <taxon>Eukaryota</taxon>
        <taxon>Viridiplantae</taxon>
        <taxon>Streptophyta</taxon>
        <taxon>Embryophyta</taxon>
        <taxon>Tracheophyta</taxon>
        <taxon>Spermatophyta</taxon>
        <taxon>Magnoliopsida</taxon>
        <taxon>Liliopsida</taxon>
        <taxon>Poales</taxon>
        <taxon>Poaceae</taxon>
        <taxon>PACMAD clade</taxon>
        <taxon>Arundinoideae</taxon>
        <taxon>Arundineae</taxon>
        <taxon>Arundo</taxon>
    </lineage>
</organism>
<dbReference type="EMBL" id="GBRH01256584">
    <property type="protein sequence ID" value="JAD41311.1"/>
    <property type="molecule type" value="Transcribed_RNA"/>
</dbReference>